<protein>
    <submittedName>
        <fullName evidence="1">Uncharacterized protein</fullName>
    </submittedName>
</protein>
<name>D0NC65_PHYIT</name>
<dbReference type="AlphaFoldDB" id="D0NC65"/>
<keyword evidence="2" id="KW-1185">Reference proteome</keyword>
<dbReference type="EMBL" id="DS028132">
    <property type="protein sequence ID" value="EEY55579.1"/>
    <property type="molecule type" value="Genomic_DNA"/>
</dbReference>
<organism evidence="1 2">
    <name type="scientific">Phytophthora infestans (strain T30-4)</name>
    <name type="common">Potato late blight agent</name>
    <dbReference type="NCBI Taxonomy" id="403677"/>
    <lineage>
        <taxon>Eukaryota</taxon>
        <taxon>Sar</taxon>
        <taxon>Stramenopiles</taxon>
        <taxon>Oomycota</taxon>
        <taxon>Peronosporomycetes</taxon>
        <taxon>Peronosporales</taxon>
        <taxon>Peronosporaceae</taxon>
        <taxon>Phytophthora</taxon>
    </lineage>
</organism>
<dbReference type="KEGG" id="pif:PITG_09511"/>
<accession>D0NC65</accession>
<evidence type="ECO:0000313" key="2">
    <source>
        <dbReference type="Proteomes" id="UP000006643"/>
    </source>
</evidence>
<sequence>MVGIRDGRGDRNTDKVAHRVRAACKDVLLVQVHATMMAIWVVENRNISTIARLGATPVTQPAMVAGIVVFKQDLAERAWGWTAAKVLHKAGREPLRPQCLEGAIEHVDRIRKS</sequence>
<dbReference type="Proteomes" id="UP000006643">
    <property type="component" value="Unassembled WGS sequence"/>
</dbReference>
<reference evidence="2" key="1">
    <citation type="journal article" date="2009" name="Nature">
        <title>Genome sequence and analysis of the Irish potato famine pathogen Phytophthora infestans.</title>
        <authorList>
            <consortium name="The Broad Institute Genome Sequencing Platform"/>
            <person name="Haas B.J."/>
            <person name="Kamoun S."/>
            <person name="Zody M.C."/>
            <person name="Jiang R.H."/>
            <person name="Handsaker R.E."/>
            <person name="Cano L.M."/>
            <person name="Grabherr M."/>
            <person name="Kodira C.D."/>
            <person name="Raffaele S."/>
            <person name="Torto-Alalibo T."/>
            <person name="Bozkurt T.O."/>
            <person name="Ah-Fong A.M."/>
            <person name="Alvarado L."/>
            <person name="Anderson V.L."/>
            <person name="Armstrong M.R."/>
            <person name="Avrova A."/>
            <person name="Baxter L."/>
            <person name="Beynon J."/>
            <person name="Boevink P.C."/>
            <person name="Bollmann S.R."/>
            <person name="Bos J.I."/>
            <person name="Bulone V."/>
            <person name="Cai G."/>
            <person name="Cakir C."/>
            <person name="Carrington J.C."/>
            <person name="Chawner M."/>
            <person name="Conti L."/>
            <person name="Costanzo S."/>
            <person name="Ewan R."/>
            <person name="Fahlgren N."/>
            <person name="Fischbach M.A."/>
            <person name="Fugelstad J."/>
            <person name="Gilroy E.M."/>
            <person name="Gnerre S."/>
            <person name="Green P.J."/>
            <person name="Grenville-Briggs L.J."/>
            <person name="Griffith J."/>
            <person name="Grunwald N.J."/>
            <person name="Horn K."/>
            <person name="Horner N.R."/>
            <person name="Hu C.H."/>
            <person name="Huitema E."/>
            <person name="Jeong D.H."/>
            <person name="Jones A.M."/>
            <person name="Jones J.D."/>
            <person name="Jones R.W."/>
            <person name="Karlsson E.K."/>
            <person name="Kunjeti S.G."/>
            <person name="Lamour K."/>
            <person name="Liu Z."/>
            <person name="Ma L."/>
            <person name="Maclean D."/>
            <person name="Chibucos M.C."/>
            <person name="McDonald H."/>
            <person name="McWalters J."/>
            <person name="Meijer H.J."/>
            <person name="Morgan W."/>
            <person name="Morris P.F."/>
            <person name="Munro C.A."/>
            <person name="O'Neill K."/>
            <person name="Ospina-Giraldo M."/>
            <person name="Pinzon A."/>
            <person name="Pritchard L."/>
            <person name="Ramsahoye B."/>
            <person name="Ren Q."/>
            <person name="Restrepo S."/>
            <person name="Roy S."/>
            <person name="Sadanandom A."/>
            <person name="Savidor A."/>
            <person name="Schornack S."/>
            <person name="Schwartz D.C."/>
            <person name="Schumann U.D."/>
            <person name="Schwessinger B."/>
            <person name="Seyer L."/>
            <person name="Sharpe T."/>
            <person name="Silvar C."/>
            <person name="Song J."/>
            <person name="Studholme D.J."/>
            <person name="Sykes S."/>
            <person name="Thines M."/>
            <person name="van de Vondervoort P.J."/>
            <person name="Phuntumart V."/>
            <person name="Wawra S."/>
            <person name="Weide R."/>
            <person name="Win J."/>
            <person name="Young C."/>
            <person name="Zhou S."/>
            <person name="Fry W."/>
            <person name="Meyers B.C."/>
            <person name="van West P."/>
            <person name="Ristaino J."/>
            <person name="Govers F."/>
            <person name="Birch P.R."/>
            <person name="Whisson S.C."/>
            <person name="Judelson H.S."/>
            <person name="Nusbaum C."/>
        </authorList>
    </citation>
    <scope>NUCLEOTIDE SEQUENCE [LARGE SCALE GENOMIC DNA]</scope>
    <source>
        <strain evidence="2">T30-4</strain>
    </source>
</reference>
<dbReference type="GeneID" id="9462624"/>
<proteinExistence type="predicted"/>
<dbReference type="HOGENOM" id="CLU_2138372_0_0_1"/>
<gene>
    <name evidence="1" type="ORF">PITG_09511</name>
</gene>
<evidence type="ECO:0000313" key="1">
    <source>
        <dbReference type="EMBL" id="EEY55579.1"/>
    </source>
</evidence>
<dbReference type="RefSeq" id="XP_002903155.1">
    <property type="nucleotide sequence ID" value="XM_002903109.1"/>
</dbReference>
<dbReference type="InParanoid" id="D0NC65"/>
<dbReference type="VEuPathDB" id="FungiDB:PITG_09511"/>